<proteinExistence type="predicted"/>
<feature type="region of interest" description="Disordered" evidence="1">
    <location>
        <begin position="29"/>
        <end position="62"/>
    </location>
</feature>
<accession>A0A409XKX6</accession>
<evidence type="ECO:0000256" key="1">
    <source>
        <dbReference type="SAM" id="MobiDB-lite"/>
    </source>
</evidence>
<comment type="caution">
    <text evidence="2">The sequence shown here is derived from an EMBL/GenBank/DDBJ whole genome shotgun (WGS) entry which is preliminary data.</text>
</comment>
<keyword evidence="3" id="KW-1185">Reference proteome</keyword>
<protein>
    <submittedName>
        <fullName evidence="2">Uncharacterized protein</fullName>
    </submittedName>
</protein>
<dbReference type="EMBL" id="NHYD01001360">
    <property type="protein sequence ID" value="PPQ91381.1"/>
    <property type="molecule type" value="Genomic_DNA"/>
</dbReference>
<evidence type="ECO:0000313" key="2">
    <source>
        <dbReference type="EMBL" id="PPQ91381.1"/>
    </source>
</evidence>
<evidence type="ECO:0000313" key="3">
    <source>
        <dbReference type="Proteomes" id="UP000283269"/>
    </source>
</evidence>
<gene>
    <name evidence="2" type="ORF">CVT25_004148</name>
</gene>
<name>A0A409XKX6_PSICY</name>
<feature type="region of interest" description="Disordered" evidence="1">
    <location>
        <begin position="1"/>
        <end position="20"/>
    </location>
</feature>
<feature type="compositionally biased region" description="Basic and acidic residues" evidence="1">
    <location>
        <begin position="1"/>
        <end position="11"/>
    </location>
</feature>
<dbReference type="AlphaFoldDB" id="A0A409XKX6"/>
<reference evidence="2 3" key="1">
    <citation type="journal article" date="2018" name="Evol. Lett.">
        <title>Horizontal gene cluster transfer increased hallucinogenic mushroom diversity.</title>
        <authorList>
            <person name="Reynolds H.T."/>
            <person name="Vijayakumar V."/>
            <person name="Gluck-Thaler E."/>
            <person name="Korotkin H.B."/>
            <person name="Matheny P.B."/>
            <person name="Slot J.C."/>
        </authorList>
    </citation>
    <scope>NUCLEOTIDE SEQUENCE [LARGE SCALE GENOMIC DNA]</scope>
    <source>
        <strain evidence="2 3">2631</strain>
    </source>
</reference>
<organism evidence="2 3">
    <name type="scientific">Psilocybe cyanescens</name>
    <dbReference type="NCBI Taxonomy" id="93625"/>
    <lineage>
        <taxon>Eukaryota</taxon>
        <taxon>Fungi</taxon>
        <taxon>Dikarya</taxon>
        <taxon>Basidiomycota</taxon>
        <taxon>Agaricomycotina</taxon>
        <taxon>Agaricomycetes</taxon>
        <taxon>Agaricomycetidae</taxon>
        <taxon>Agaricales</taxon>
        <taxon>Agaricineae</taxon>
        <taxon>Strophariaceae</taxon>
        <taxon>Psilocybe</taxon>
    </lineage>
</organism>
<sequence>MHPPTKTHEHGTSVPRMSMNGRRLGLGQRHRYHRPDSPHPSQGLQAPPSLTMPTPPHSTSARSLSLSLSLFTPTMHILVPAFPRPRAMPASRPVPHHPRVSPDALNLTSHLPTLSEFLFSQFPCTAISRASIELS</sequence>
<dbReference type="Proteomes" id="UP000283269">
    <property type="component" value="Unassembled WGS sequence"/>
</dbReference>
<dbReference type="InParanoid" id="A0A409XKX6"/>